<name>A0A1G2R576_9BACT</name>
<organism evidence="2 3">
    <name type="scientific">Candidatus Wildermuthbacteria bacterium RIFCSPHIGHO2_02_FULL_47_17</name>
    <dbReference type="NCBI Taxonomy" id="1802452"/>
    <lineage>
        <taxon>Bacteria</taxon>
        <taxon>Candidatus Wildermuthiibacteriota</taxon>
    </lineage>
</organism>
<comment type="caution">
    <text evidence="2">The sequence shown here is derived from an EMBL/GenBank/DDBJ whole genome shotgun (WGS) entry which is preliminary data.</text>
</comment>
<dbReference type="AlphaFoldDB" id="A0A1G2R576"/>
<accession>A0A1G2R576</accession>
<protein>
    <submittedName>
        <fullName evidence="2">Uncharacterized protein</fullName>
    </submittedName>
</protein>
<dbReference type="EMBL" id="MHTX01000041">
    <property type="protein sequence ID" value="OHA67402.1"/>
    <property type="molecule type" value="Genomic_DNA"/>
</dbReference>
<proteinExistence type="predicted"/>
<evidence type="ECO:0000313" key="2">
    <source>
        <dbReference type="EMBL" id="OHA67402.1"/>
    </source>
</evidence>
<evidence type="ECO:0000313" key="3">
    <source>
        <dbReference type="Proteomes" id="UP000179258"/>
    </source>
</evidence>
<keyword evidence="1" id="KW-0472">Membrane</keyword>
<reference evidence="2 3" key="1">
    <citation type="journal article" date="2016" name="Nat. Commun.">
        <title>Thousands of microbial genomes shed light on interconnected biogeochemical processes in an aquifer system.</title>
        <authorList>
            <person name="Anantharaman K."/>
            <person name="Brown C.T."/>
            <person name="Hug L.A."/>
            <person name="Sharon I."/>
            <person name="Castelle C.J."/>
            <person name="Probst A.J."/>
            <person name="Thomas B.C."/>
            <person name="Singh A."/>
            <person name="Wilkins M.J."/>
            <person name="Karaoz U."/>
            <person name="Brodie E.L."/>
            <person name="Williams K.H."/>
            <person name="Hubbard S.S."/>
            <person name="Banfield J.F."/>
        </authorList>
    </citation>
    <scope>NUCLEOTIDE SEQUENCE [LARGE SCALE GENOMIC DNA]</scope>
</reference>
<keyword evidence="1" id="KW-0812">Transmembrane</keyword>
<feature type="transmembrane region" description="Helical" evidence="1">
    <location>
        <begin position="6"/>
        <end position="24"/>
    </location>
</feature>
<gene>
    <name evidence="2" type="ORF">A3D59_01400</name>
</gene>
<evidence type="ECO:0000256" key="1">
    <source>
        <dbReference type="SAM" id="Phobius"/>
    </source>
</evidence>
<dbReference type="Proteomes" id="UP000179258">
    <property type="component" value="Unassembled WGS sequence"/>
</dbReference>
<sequence>MLLRSTIITLGLVVLILIIGFVILKQEERGEGGISAGEKELIETWIIENDLNQYADPKDTVYMGGTPLFDEMTGESIDKYEYILRRHSDRPWLR</sequence>
<keyword evidence="1" id="KW-1133">Transmembrane helix</keyword>